<evidence type="ECO:0000313" key="2">
    <source>
        <dbReference type="EMBL" id="MFD1785167.1"/>
    </source>
</evidence>
<dbReference type="Proteomes" id="UP001597237">
    <property type="component" value="Unassembled WGS sequence"/>
</dbReference>
<organism evidence="2 3">
    <name type="scientific">Phenylobacterium terrae</name>
    <dbReference type="NCBI Taxonomy" id="2665495"/>
    <lineage>
        <taxon>Bacteria</taxon>
        <taxon>Pseudomonadati</taxon>
        <taxon>Pseudomonadota</taxon>
        <taxon>Alphaproteobacteria</taxon>
        <taxon>Caulobacterales</taxon>
        <taxon>Caulobacteraceae</taxon>
        <taxon>Phenylobacterium</taxon>
    </lineage>
</organism>
<evidence type="ECO:0008006" key="4">
    <source>
        <dbReference type="Google" id="ProtNLM"/>
    </source>
</evidence>
<feature type="chain" id="PRO_5045497743" description="Lipoprotein" evidence="1">
    <location>
        <begin position="20"/>
        <end position="119"/>
    </location>
</feature>
<dbReference type="RefSeq" id="WP_377282120.1">
    <property type="nucleotide sequence ID" value="NZ_JBHRSI010000005.1"/>
</dbReference>
<reference evidence="3" key="1">
    <citation type="journal article" date="2019" name="Int. J. Syst. Evol. Microbiol.">
        <title>The Global Catalogue of Microorganisms (GCM) 10K type strain sequencing project: providing services to taxonomists for standard genome sequencing and annotation.</title>
        <authorList>
            <consortium name="The Broad Institute Genomics Platform"/>
            <consortium name="The Broad Institute Genome Sequencing Center for Infectious Disease"/>
            <person name="Wu L."/>
            <person name="Ma J."/>
        </authorList>
    </citation>
    <scope>NUCLEOTIDE SEQUENCE [LARGE SCALE GENOMIC DNA]</scope>
    <source>
        <strain evidence="3">DFY28</strain>
    </source>
</reference>
<name>A0ABW4N5K5_9CAUL</name>
<evidence type="ECO:0000313" key="3">
    <source>
        <dbReference type="Proteomes" id="UP001597237"/>
    </source>
</evidence>
<keyword evidence="3" id="KW-1185">Reference proteome</keyword>
<feature type="signal peptide" evidence="1">
    <location>
        <begin position="1"/>
        <end position="19"/>
    </location>
</feature>
<protein>
    <recommendedName>
        <fullName evidence="4">Lipoprotein</fullName>
    </recommendedName>
</protein>
<sequence>MRRNALLMGALAMALSACVSSPKETVLNLDTTDRKWTSKRCVAARKAVAHYNDLERERGLLGFVGNIAAPFAGTAASLALSAAKDKERARLNHEVRAACISDPLKGRRVAGKGRRLASR</sequence>
<keyword evidence="1" id="KW-0732">Signal</keyword>
<dbReference type="PROSITE" id="PS51257">
    <property type="entry name" value="PROKAR_LIPOPROTEIN"/>
    <property type="match status" value="1"/>
</dbReference>
<comment type="caution">
    <text evidence="2">The sequence shown here is derived from an EMBL/GenBank/DDBJ whole genome shotgun (WGS) entry which is preliminary data.</text>
</comment>
<proteinExistence type="predicted"/>
<accession>A0ABW4N5K5</accession>
<evidence type="ECO:0000256" key="1">
    <source>
        <dbReference type="SAM" id="SignalP"/>
    </source>
</evidence>
<dbReference type="EMBL" id="JBHUEY010000006">
    <property type="protein sequence ID" value="MFD1785167.1"/>
    <property type="molecule type" value="Genomic_DNA"/>
</dbReference>
<gene>
    <name evidence="2" type="ORF">ACFSC0_17335</name>
</gene>